<protein>
    <submittedName>
        <fullName evidence="1">Uncharacterized protein</fullName>
    </submittedName>
</protein>
<dbReference type="Gramene" id="TuG1812G0500001158.01.T01">
    <property type="protein sequence ID" value="TuG1812G0500001158.01.T01.cds358122"/>
    <property type="gene ID" value="TuG1812G0500001158.01"/>
</dbReference>
<dbReference type="AlphaFoldDB" id="A0A8R7UFQ6"/>
<keyword evidence="2" id="KW-1185">Reference proteome</keyword>
<proteinExistence type="predicted"/>
<organism evidence="1 2">
    <name type="scientific">Triticum urartu</name>
    <name type="common">Red wild einkorn</name>
    <name type="synonym">Crithodium urartu</name>
    <dbReference type="NCBI Taxonomy" id="4572"/>
    <lineage>
        <taxon>Eukaryota</taxon>
        <taxon>Viridiplantae</taxon>
        <taxon>Streptophyta</taxon>
        <taxon>Embryophyta</taxon>
        <taxon>Tracheophyta</taxon>
        <taxon>Spermatophyta</taxon>
        <taxon>Magnoliopsida</taxon>
        <taxon>Liliopsida</taxon>
        <taxon>Poales</taxon>
        <taxon>Poaceae</taxon>
        <taxon>BOP clade</taxon>
        <taxon>Pooideae</taxon>
        <taxon>Triticodae</taxon>
        <taxon>Triticeae</taxon>
        <taxon>Triticinae</taxon>
        <taxon>Triticum</taxon>
    </lineage>
</organism>
<name>A0A8R7UFQ6_TRIUA</name>
<dbReference type="EnsemblPlants" id="TuG1812G0500001158.01.T01">
    <property type="protein sequence ID" value="TuG1812G0500001158.01.T01.cds358122"/>
    <property type="gene ID" value="TuG1812G0500001158.01"/>
</dbReference>
<reference evidence="2" key="1">
    <citation type="journal article" date="2013" name="Nature">
        <title>Draft genome of the wheat A-genome progenitor Triticum urartu.</title>
        <authorList>
            <person name="Ling H.Q."/>
            <person name="Zhao S."/>
            <person name="Liu D."/>
            <person name="Wang J."/>
            <person name="Sun H."/>
            <person name="Zhang C."/>
            <person name="Fan H."/>
            <person name="Li D."/>
            <person name="Dong L."/>
            <person name="Tao Y."/>
            <person name="Gao C."/>
            <person name="Wu H."/>
            <person name="Li Y."/>
            <person name="Cui Y."/>
            <person name="Guo X."/>
            <person name="Zheng S."/>
            <person name="Wang B."/>
            <person name="Yu K."/>
            <person name="Liang Q."/>
            <person name="Yang W."/>
            <person name="Lou X."/>
            <person name="Chen J."/>
            <person name="Feng M."/>
            <person name="Jian J."/>
            <person name="Zhang X."/>
            <person name="Luo G."/>
            <person name="Jiang Y."/>
            <person name="Liu J."/>
            <person name="Wang Z."/>
            <person name="Sha Y."/>
            <person name="Zhang B."/>
            <person name="Wu H."/>
            <person name="Tang D."/>
            <person name="Shen Q."/>
            <person name="Xue P."/>
            <person name="Zou S."/>
            <person name="Wang X."/>
            <person name="Liu X."/>
            <person name="Wang F."/>
            <person name="Yang Y."/>
            <person name="An X."/>
            <person name="Dong Z."/>
            <person name="Zhang K."/>
            <person name="Zhang X."/>
            <person name="Luo M.C."/>
            <person name="Dvorak J."/>
            <person name="Tong Y."/>
            <person name="Wang J."/>
            <person name="Yang H."/>
            <person name="Li Z."/>
            <person name="Wang D."/>
            <person name="Zhang A."/>
            <person name="Wang J."/>
        </authorList>
    </citation>
    <scope>NUCLEOTIDE SEQUENCE</scope>
    <source>
        <strain evidence="2">cv. G1812</strain>
    </source>
</reference>
<reference evidence="1" key="3">
    <citation type="submission" date="2022-06" db="UniProtKB">
        <authorList>
            <consortium name="EnsemblPlants"/>
        </authorList>
    </citation>
    <scope>IDENTIFICATION</scope>
</reference>
<accession>A0A8R7UFQ6</accession>
<reference evidence="1" key="2">
    <citation type="submission" date="2018-03" db="EMBL/GenBank/DDBJ databases">
        <title>The Triticum urartu genome reveals the dynamic nature of wheat genome evolution.</title>
        <authorList>
            <person name="Ling H."/>
            <person name="Ma B."/>
            <person name="Shi X."/>
            <person name="Liu H."/>
            <person name="Dong L."/>
            <person name="Sun H."/>
            <person name="Cao Y."/>
            <person name="Gao Q."/>
            <person name="Zheng S."/>
            <person name="Li Y."/>
            <person name="Yu Y."/>
            <person name="Du H."/>
            <person name="Qi M."/>
            <person name="Li Y."/>
            <person name="Yu H."/>
            <person name="Cui Y."/>
            <person name="Wang N."/>
            <person name="Chen C."/>
            <person name="Wu H."/>
            <person name="Zhao Y."/>
            <person name="Zhang J."/>
            <person name="Li Y."/>
            <person name="Zhou W."/>
            <person name="Zhang B."/>
            <person name="Hu W."/>
            <person name="Eijk M."/>
            <person name="Tang J."/>
            <person name="Witsenboer H."/>
            <person name="Zhao S."/>
            <person name="Li Z."/>
            <person name="Zhang A."/>
            <person name="Wang D."/>
            <person name="Liang C."/>
        </authorList>
    </citation>
    <scope>NUCLEOTIDE SEQUENCE [LARGE SCALE GENOMIC DNA]</scope>
    <source>
        <strain evidence="1">cv. G1812</strain>
    </source>
</reference>
<evidence type="ECO:0000313" key="2">
    <source>
        <dbReference type="Proteomes" id="UP000015106"/>
    </source>
</evidence>
<sequence length="89" mass="10425">IKKRLTFWVGGNTSFKLRVYSHNDRTSYLQNIYNQITRDKLPGTSRCILKPFLKSSAPVLPRVQIRLPPSTPYPLQSYLEFRSNSPDRR</sequence>
<dbReference type="Proteomes" id="UP000015106">
    <property type="component" value="Chromosome 5"/>
</dbReference>
<evidence type="ECO:0000313" key="1">
    <source>
        <dbReference type="EnsemblPlants" id="TuG1812G0500001158.01.T01.cds358122"/>
    </source>
</evidence>